<dbReference type="EMBL" id="CAXITT010000414">
    <property type="protein sequence ID" value="CAL1541107.1"/>
    <property type="molecule type" value="Genomic_DNA"/>
</dbReference>
<dbReference type="AlphaFoldDB" id="A0AAV2I6Z1"/>
<feature type="non-terminal residue" evidence="6">
    <location>
        <position position="314"/>
    </location>
</feature>
<dbReference type="Proteomes" id="UP001497497">
    <property type="component" value="Unassembled WGS sequence"/>
</dbReference>
<evidence type="ECO:0000256" key="2">
    <source>
        <dbReference type="ARBA" id="ARBA00022525"/>
    </source>
</evidence>
<reference evidence="6 7" key="1">
    <citation type="submission" date="2024-04" db="EMBL/GenBank/DDBJ databases">
        <authorList>
            <consortium name="Genoscope - CEA"/>
            <person name="William W."/>
        </authorList>
    </citation>
    <scope>NUCLEOTIDE SEQUENCE [LARGE SCALE GENOMIC DNA]</scope>
</reference>
<dbReference type="GO" id="GO:0030246">
    <property type="term" value="F:carbohydrate binding"/>
    <property type="evidence" value="ECO:0007669"/>
    <property type="project" value="UniProtKB-KW"/>
</dbReference>
<dbReference type="InterPro" id="IPR051663">
    <property type="entry name" value="CLec_Tetranectin-domain"/>
</dbReference>
<organism evidence="6 7">
    <name type="scientific">Lymnaea stagnalis</name>
    <name type="common">Great pond snail</name>
    <name type="synonym">Helix stagnalis</name>
    <dbReference type="NCBI Taxonomy" id="6523"/>
    <lineage>
        <taxon>Eukaryota</taxon>
        <taxon>Metazoa</taxon>
        <taxon>Spiralia</taxon>
        <taxon>Lophotrochozoa</taxon>
        <taxon>Mollusca</taxon>
        <taxon>Gastropoda</taxon>
        <taxon>Heterobranchia</taxon>
        <taxon>Euthyneura</taxon>
        <taxon>Panpulmonata</taxon>
        <taxon>Hygrophila</taxon>
        <taxon>Lymnaeoidea</taxon>
        <taxon>Lymnaeidae</taxon>
        <taxon>Lymnaea</taxon>
    </lineage>
</organism>
<dbReference type="InterPro" id="IPR016187">
    <property type="entry name" value="CTDL_fold"/>
</dbReference>
<sequence length="314" mass="35706">IDPSVNSSLTINCTFRPDSSSSMAALISLIVSRTKDLSQPFQELASINVKSDSQVNHLVNHSFVATGNISATSDSSLLLSWTNPSERQPGSYRCTAQGVDNVGHQVVATQDVHITAILSITDQLNFELDSFEASLNIFQHNVTIFQNKRNQELQDLRETLKSVETTENFFRHKLQTMKTTMFNRTMIHSNHTYYLSEDVYRHDDINSAVCELFGGYLVEVDDVDEQEALKAFMENGTDYFGILISGSGVEREGRWLHQRTGLPVNYTDWRPGEPDDGVVYNCVTLEKFKDEWSMTDNKCHQNPFYIRYVCEMPF</sequence>
<dbReference type="Pfam" id="PF00059">
    <property type="entry name" value="Lectin_C"/>
    <property type="match status" value="1"/>
</dbReference>
<evidence type="ECO:0000313" key="7">
    <source>
        <dbReference type="Proteomes" id="UP001497497"/>
    </source>
</evidence>
<keyword evidence="2" id="KW-0964">Secreted</keyword>
<evidence type="ECO:0000313" key="6">
    <source>
        <dbReference type="EMBL" id="CAL1541107.1"/>
    </source>
</evidence>
<evidence type="ECO:0000256" key="1">
    <source>
        <dbReference type="ARBA" id="ARBA00004613"/>
    </source>
</evidence>
<proteinExistence type="predicted"/>
<dbReference type="SUPFAM" id="SSF56436">
    <property type="entry name" value="C-type lectin-like"/>
    <property type="match status" value="1"/>
</dbReference>
<comment type="subcellular location">
    <subcellularLocation>
        <location evidence="1">Secreted</location>
    </subcellularLocation>
</comment>
<dbReference type="CDD" id="cd00037">
    <property type="entry name" value="CLECT"/>
    <property type="match status" value="1"/>
</dbReference>
<comment type="caution">
    <text evidence="6">The sequence shown here is derived from an EMBL/GenBank/DDBJ whole genome shotgun (WGS) entry which is preliminary data.</text>
</comment>
<feature type="domain" description="C-type lectin" evidence="5">
    <location>
        <begin position="188"/>
        <end position="293"/>
    </location>
</feature>
<name>A0AAV2I6Z1_LYMST</name>
<dbReference type="PANTHER" id="PTHR22799:SF1">
    <property type="entry name" value="C-TYPE LECTIN DOMAIN FAMILY 11 MEMBER A"/>
    <property type="match status" value="1"/>
</dbReference>
<dbReference type="GO" id="GO:0008083">
    <property type="term" value="F:growth factor activity"/>
    <property type="evidence" value="ECO:0007669"/>
    <property type="project" value="TreeGrafter"/>
</dbReference>
<dbReference type="GO" id="GO:0005615">
    <property type="term" value="C:extracellular space"/>
    <property type="evidence" value="ECO:0007669"/>
    <property type="project" value="TreeGrafter"/>
</dbReference>
<protein>
    <recommendedName>
        <fullName evidence="5">C-type lectin domain-containing protein</fullName>
    </recommendedName>
</protein>
<dbReference type="InterPro" id="IPR001304">
    <property type="entry name" value="C-type_lectin-like"/>
</dbReference>
<feature type="non-terminal residue" evidence="6">
    <location>
        <position position="1"/>
    </location>
</feature>
<dbReference type="PROSITE" id="PS50041">
    <property type="entry name" value="C_TYPE_LECTIN_2"/>
    <property type="match status" value="1"/>
</dbReference>
<accession>A0AAV2I6Z1</accession>
<keyword evidence="4" id="KW-0430">Lectin</keyword>
<dbReference type="SMART" id="SM00034">
    <property type="entry name" value="CLECT"/>
    <property type="match status" value="1"/>
</dbReference>
<dbReference type="PANTHER" id="PTHR22799">
    <property type="entry name" value="TETRANECTIN-RELATED"/>
    <property type="match status" value="1"/>
</dbReference>
<dbReference type="Gene3D" id="3.10.100.10">
    <property type="entry name" value="Mannose-Binding Protein A, subunit A"/>
    <property type="match status" value="1"/>
</dbReference>
<dbReference type="InterPro" id="IPR016186">
    <property type="entry name" value="C-type_lectin-like/link_sf"/>
</dbReference>
<evidence type="ECO:0000256" key="3">
    <source>
        <dbReference type="ARBA" id="ARBA00022729"/>
    </source>
</evidence>
<gene>
    <name evidence="6" type="ORF">GSLYS_00014749001</name>
</gene>
<keyword evidence="7" id="KW-1185">Reference proteome</keyword>
<evidence type="ECO:0000259" key="5">
    <source>
        <dbReference type="PROSITE" id="PS50041"/>
    </source>
</evidence>
<evidence type="ECO:0000256" key="4">
    <source>
        <dbReference type="ARBA" id="ARBA00022734"/>
    </source>
</evidence>
<keyword evidence="3" id="KW-0732">Signal</keyword>